<comment type="caution">
    <text evidence="2">The sequence shown here is derived from an EMBL/GenBank/DDBJ whole genome shotgun (WGS) entry which is preliminary data.</text>
</comment>
<dbReference type="AlphaFoldDB" id="A0AAV0T2H6"/>
<gene>
    <name evidence="2" type="ORF">PDE001_LOCUS899</name>
</gene>
<dbReference type="EMBL" id="CANTFM010000140">
    <property type="protein sequence ID" value="CAI5713058.1"/>
    <property type="molecule type" value="Genomic_DNA"/>
</dbReference>
<reference evidence="2" key="1">
    <citation type="submission" date="2022-12" db="EMBL/GenBank/DDBJ databases">
        <authorList>
            <person name="Webb A."/>
        </authorList>
    </citation>
    <scope>NUCLEOTIDE SEQUENCE</scope>
    <source>
        <strain evidence="2">Pd1</strain>
    </source>
</reference>
<proteinExistence type="predicted"/>
<keyword evidence="3" id="KW-1185">Reference proteome</keyword>
<feature type="compositionally biased region" description="Low complexity" evidence="1">
    <location>
        <begin position="75"/>
        <end position="84"/>
    </location>
</feature>
<evidence type="ECO:0000256" key="1">
    <source>
        <dbReference type="SAM" id="MobiDB-lite"/>
    </source>
</evidence>
<feature type="region of interest" description="Disordered" evidence="1">
    <location>
        <begin position="68"/>
        <end position="87"/>
    </location>
</feature>
<evidence type="ECO:0000313" key="3">
    <source>
        <dbReference type="Proteomes" id="UP001162029"/>
    </source>
</evidence>
<dbReference type="Proteomes" id="UP001162029">
    <property type="component" value="Unassembled WGS sequence"/>
</dbReference>
<evidence type="ECO:0000313" key="2">
    <source>
        <dbReference type="EMBL" id="CAI5713058.1"/>
    </source>
</evidence>
<sequence>MTVSLLLLQGCEEECLNPIRKQVLISFFILKCPSSTKMRLHGTMLLAIAVAIVSINASHDADDEERMFPLKNPFKGKSSKPSSSTPIIEEDPMAQIKKQIVKKFREKPQVAVLLQAEDFESLAKNFNNAMIYQYIQMKYDIRNIVNTICENKYVFDNHKTGLIDALVKYKSPVTATAMKTMLTDFLRMDGTDIKQRAEQFLLEYARAMLNRKGN</sequence>
<organism evidence="2 3">
    <name type="scientific">Peronospora destructor</name>
    <dbReference type="NCBI Taxonomy" id="86335"/>
    <lineage>
        <taxon>Eukaryota</taxon>
        <taxon>Sar</taxon>
        <taxon>Stramenopiles</taxon>
        <taxon>Oomycota</taxon>
        <taxon>Peronosporomycetes</taxon>
        <taxon>Peronosporales</taxon>
        <taxon>Peronosporaceae</taxon>
        <taxon>Peronospora</taxon>
    </lineage>
</organism>
<accession>A0AAV0T2H6</accession>
<protein>
    <recommendedName>
        <fullName evidence="4">RxLR effector protein</fullName>
    </recommendedName>
</protein>
<evidence type="ECO:0008006" key="4">
    <source>
        <dbReference type="Google" id="ProtNLM"/>
    </source>
</evidence>
<name>A0AAV0T2H6_9STRA</name>